<dbReference type="EnsemblMetazoa" id="ACUA015068-RA">
    <property type="protein sequence ID" value="ACUA015068-PA"/>
    <property type="gene ID" value="ACUA015068"/>
</dbReference>
<keyword evidence="1" id="KW-0812">Transmembrane</keyword>
<dbReference type="VEuPathDB" id="VectorBase:ACUA015068"/>
<evidence type="ECO:0000313" key="2">
    <source>
        <dbReference type="EnsemblMetazoa" id="ACUA015068-PA"/>
    </source>
</evidence>
<proteinExistence type="predicted"/>
<dbReference type="AlphaFoldDB" id="A0A182MCP5"/>
<reference evidence="3" key="1">
    <citation type="submission" date="2013-09" db="EMBL/GenBank/DDBJ databases">
        <title>The Genome Sequence of Anopheles culicifacies species A.</title>
        <authorList>
            <consortium name="The Broad Institute Genomics Platform"/>
            <person name="Neafsey D.E."/>
            <person name="Besansky N."/>
            <person name="Howell P."/>
            <person name="Walton C."/>
            <person name="Young S.K."/>
            <person name="Zeng Q."/>
            <person name="Gargeya S."/>
            <person name="Fitzgerald M."/>
            <person name="Haas B."/>
            <person name="Abouelleil A."/>
            <person name="Allen A.W."/>
            <person name="Alvarado L."/>
            <person name="Arachchi H.M."/>
            <person name="Berlin A.M."/>
            <person name="Chapman S.B."/>
            <person name="Gainer-Dewar J."/>
            <person name="Goldberg J."/>
            <person name="Griggs A."/>
            <person name="Gujja S."/>
            <person name="Hansen M."/>
            <person name="Howarth C."/>
            <person name="Imamovic A."/>
            <person name="Ireland A."/>
            <person name="Larimer J."/>
            <person name="McCowan C."/>
            <person name="Murphy C."/>
            <person name="Pearson M."/>
            <person name="Poon T.W."/>
            <person name="Priest M."/>
            <person name="Roberts A."/>
            <person name="Saif S."/>
            <person name="Shea T."/>
            <person name="Sisk P."/>
            <person name="Sykes S."/>
            <person name="Wortman J."/>
            <person name="Nusbaum C."/>
            <person name="Birren B."/>
        </authorList>
    </citation>
    <scope>NUCLEOTIDE SEQUENCE [LARGE SCALE GENOMIC DNA]</scope>
    <source>
        <strain evidence="3">A-37</strain>
    </source>
</reference>
<sequence length="114" mass="12174">MSSNGSILNHVYRMILIFLSILGYAARIQPGQSARGIGHSWQSHRLTIKLSAASVSSGWLVPIDIDANLCIVAACVPVEDGVESLPAALDTMEAHYKVSTGLPEPVDGTKHGRH</sequence>
<feature type="transmembrane region" description="Helical" evidence="1">
    <location>
        <begin position="6"/>
        <end position="26"/>
    </location>
</feature>
<accession>A0A182MCP5</accession>
<dbReference type="EMBL" id="AXCM01001425">
    <property type="status" value="NOT_ANNOTATED_CDS"/>
    <property type="molecule type" value="Genomic_DNA"/>
</dbReference>
<evidence type="ECO:0000313" key="3">
    <source>
        <dbReference type="Proteomes" id="UP000075883"/>
    </source>
</evidence>
<keyword evidence="1" id="KW-0472">Membrane</keyword>
<keyword evidence="1" id="KW-1133">Transmembrane helix</keyword>
<protein>
    <submittedName>
        <fullName evidence="2">Uncharacterized protein</fullName>
    </submittedName>
</protein>
<keyword evidence="3" id="KW-1185">Reference proteome</keyword>
<reference evidence="2" key="2">
    <citation type="submission" date="2020-05" db="UniProtKB">
        <authorList>
            <consortium name="EnsemblMetazoa"/>
        </authorList>
    </citation>
    <scope>IDENTIFICATION</scope>
    <source>
        <strain evidence="2">A-37</strain>
    </source>
</reference>
<name>A0A182MCP5_9DIPT</name>
<evidence type="ECO:0000256" key="1">
    <source>
        <dbReference type="SAM" id="Phobius"/>
    </source>
</evidence>
<organism evidence="2 3">
    <name type="scientific">Anopheles culicifacies</name>
    <dbReference type="NCBI Taxonomy" id="139723"/>
    <lineage>
        <taxon>Eukaryota</taxon>
        <taxon>Metazoa</taxon>
        <taxon>Ecdysozoa</taxon>
        <taxon>Arthropoda</taxon>
        <taxon>Hexapoda</taxon>
        <taxon>Insecta</taxon>
        <taxon>Pterygota</taxon>
        <taxon>Neoptera</taxon>
        <taxon>Endopterygota</taxon>
        <taxon>Diptera</taxon>
        <taxon>Nematocera</taxon>
        <taxon>Culicoidea</taxon>
        <taxon>Culicidae</taxon>
        <taxon>Anophelinae</taxon>
        <taxon>Anopheles</taxon>
        <taxon>culicifacies species complex</taxon>
    </lineage>
</organism>
<dbReference type="Proteomes" id="UP000075883">
    <property type="component" value="Unassembled WGS sequence"/>
</dbReference>